<accession>A0A2Z7B0C1</accession>
<keyword evidence="1" id="KW-0812">Transmembrane</keyword>
<proteinExistence type="predicted"/>
<keyword evidence="1" id="KW-0472">Membrane</keyword>
<keyword evidence="3" id="KW-1185">Reference proteome</keyword>
<reference evidence="2 3" key="1">
    <citation type="journal article" date="2015" name="Proc. Natl. Acad. Sci. U.S.A.">
        <title>The resurrection genome of Boea hygrometrica: A blueprint for survival of dehydration.</title>
        <authorList>
            <person name="Xiao L."/>
            <person name="Yang G."/>
            <person name="Zhang L."/>
            <person name="Yang X."/>
            <person name="Zhao S."/>
            <person name="Ji Z."/>
            <person name="Zhou Q."/>
            <person name="Hu M."/>
            <person name="Wang Y."/>
            <person name="Chen M."/>
            <person name="Xu Y."/>
            <person name="Jin H."/>
            <person name="Xiao X."/>
            <person name="Hu G."/>
            <person name="Bao F."/>
            <person name="Hu Y."/>
            <person name="Wan P."/>
            <person name="Li L."/>
            <person name="Deng X."/>
            <person name="Kuang T."/>
            <person name="Xiang C."/>
            <person name="Zhu J.K."/>
            <person name="Oliver M.J."/>
            <person name="He Y."/>
        </authorList>
    </citation>
    <scope>NUCLEOTIDE SEQUENCE [LARGE SCALE GENOMIC DNA]</scope>
    <source>
        <strain evidence="3">cv. XS01</strain>
    </source>
</reference>
<organism evidence="2 3">
    <name type="scientific">Dorcoceras hygrometricum</name>
    <dbReference type="NCBI Taxonomy" id="472368"/>
    <lineage>
        <taxon>Eukaryota</taxon>
        <taxon>Viridiplantae</taxon>
        <taxon>Streptophyta</taxon>
        <taxon>Embryophyta</taxon>
        <taxon>Tracheophyta</taxon>
        <taxon>Spermatophyta</taxon>
        <taxon>Magnoliopsida</taxon>
        <taxon>eudicotyledons</taxon>
        <taxon>Gunneridae</taxon>
        <taxon>Pentapetalae</taxon>
        <taxon>asterids</taxon>
        <taxon>lamiids</taxon>
        <taxon>Lamiales</taxon>
        <taxon>Gesneriaceae</taxon>
        <taxon>Didymocarpoideae</taxon>
        <taxon>Trichosporeae</taxon>
        <taxon>Loxocarpinae</taxon>
        <taxon>Dorcoceras</taxon>
    </lineage>
</organism>
<evidence type="ECO:0000256" key="1">
    <source>
        <dbReference type="SAM" id="Phobius"/>
    </source>
</evidence>
<dbReference type="AlphaFoldDB" id="A0A2Z7B0C1"/>
<gene>
    <name evidence="2" type="ORF">F511_28390</name>
</gene>
<feature type="transmembrane region" description="Helical" evidence="1">
    <location>
        <begin position="54"/>
        <end position="72"/>
    </location>
</feature>
<protein>
    <submittedName>
        <fullName evidence="2">Uncharacterized protein</fullName>
    </submittedName>
</protein>
<sequence>MFGSCEVALDSSREALSFHTILGGCCCSALSGPLIVVIELGIKLLSVLGFDPMSLWGLVVFLVVLFLGNPGFTAGRGISPAVGAPGGGYHGFSADRGVDPAGSAPGGG</sequence>
<evidence type="ECO:0000313" key="2">
    <source>
        <dbReference type="EMBL" id="KZV27703.1"/>
    </source>
</evidence>
<name>A0A2Z7B0C1_9LAMI</name>
<evidence type="ECO:0000313" key="3">
    <source>
        <dbReference type="Proteomes" id="UP000250235"/>
    </source>
</evidence>
<dbReference type="EMBL" id="KV010350">
    <property type="protein sequence ID" value="KZV27703.1"/>
    <property type="molecule type" value="Genomic_DNA"/>
</dbReference>
<keyword evidence="1" id="KW-1133">Transmembrane helix</keyword>
<feature type="transmembrane region" description="Helical" evidence="1">
    <location>
        <begin position="21"/>
        <end position="42"/>
    </location>
</feature>
<dbReference type="Proteomes" id="UP000250235">
    <property type="component" value="Unassembled WGS sequence"/>
</dbReference>